<feature type="signal peptide" evidence="2">
    <location>
        <begin position="1"/>
        <end position="21"/>
    </location>
</feature>
<dbReference type="RefSeq" id="WP_163345376.1">
    <property type="nucleotide sequence ID" value="NZ_CP048409.1"/>
</dbReference>
<evidence type="ECO:0000256" key="1">
    <source>
        <dbReference type="ARBA" id="ARBA00022729"/>
    </source>
</evidence>
<dbReference type="Proteomes" id="UP000474630">
    <property type="component" value="Chromosome"/>
</dbReference>
<dbReference type="Gene3D" id="2.40.160.20">
    <property type="match status" value="1"/>
</dbReference>
<dbReference type="AlphaFoldDB" id="A0A6C0RAM9"/>
<name>A0A6C0RAM9_9BACT</name>
<keyword evidence="5" id="KW-1185">Reference proteome</keyword>
<dbReference type="KEGG" id="drc:G0Q07_06825"/>
<dbReference type="SUPFAM" id="SSF56925">
    <property type="entry name" value="OMPA-like"/>
    <property type="match status" value="1"/>
</dbReference>
<evidence type="ECO:0000313" key="5">
    <source>
        <dbReference type="Proteomes" id="UP000474630"/>
    </source>
</evidence>
<dbReference type="Pfam" id="PF13505">
    <property type="entry name" value="OMP_b-brl"/>
    <property type="match status" value="1"/>
</dbReference>
<dbReference type="EMBL" id="CP048409">
    <property type="protein sequence ID" value="QIA07454.1"/>
    <property type="molecule type" value="Genomic_DNA"/>
</dbReference>
<accession>A0A6C0RAM9</accession>
<feature type="chain" id="PRO_5025379307" evidence="2">
    <location>
        <begin position="22"/>
        <end position="195"/>
    </location>
</feature>
<evidence type="ECO:0000259" key="3">
    <source>
        <dbReference type="Pfam" id="PF13505"/>
    </source>
</evidence>
<evidence type="ECO:0000313" key="4">
    <source>
        <dbReference type="EMBL" id="QIA07454.1"/>
    </source>
</evidence>
<proteinExistence type="predicted"/>
<reference evidence="4 5" key="1">
    <citation type="submission" date="2020-02" db="EMBL/GenBank/DDBJ databases">
        <title>Genome sequencing for Draconibacterium sp. strain M1.</title>
        <authorList>
            <person name="Park S.-J."/>
        </authorList>
    </citation>
    <scope>NUCLEOTIDE SEQUENCE [LARGE SCALE GENOMIC DNA]</scope>
    <source>
        <strain evidence="4 5">M1</strain>
    </source>
</reference>
<protein>
    <submittedName>
        <fullName evidence="4">Porin family protein</fullName>
    </submittedName>
</protein>
<gene>
    <name evidence="4" type="ORF">G0Q07_06825</name>
</gene>
<dbReference type="InterPro" id="IPR011250">
    <property type="entry name" value="OMP/PagP_B-barrel"/>
</dbReference>
<feature type="domain" description="Outer membrane protein beta-barrel" evidence="3">
    <location>
        <begin position="11"/>
        <end position="176"/>
    </location>
</feature>
<organism evidence="4 5">
    <name type="scientific">Draconibacterium halophilum</name>
    <dbReference type="NCBI Taxonomy" id="2706887"/>
    <lineage>
        <taxon>Bacteria</taxon>
        <taxon>Pseudomonadati</taxon>
        <taxon>Bacteroidota</taxon>
        <taxon>Bacteroidia</taxon>
        <taxon>Marinilabiliales</taxon>
        <taxon>Prolixibacteraceae</taxon>
        <taxon>Draconibacterium</taxon>
    </lineage>
</organism>
<evidence type="ECO:0000256" key="2">
    <source>
        <dbReference type="SAM" id="SignalP"/>
    </source>
</evidence>
<keyword evidence="1 2" id="KW-0732">Signal</keyword>
<sequence>MKTKVLLLTIVLIILSLYSSAQEKENRWGFELNSGASFATSKLNDADLNPGFGFEGVFHYRFLPHTGFYGGWGWNLFGADNSFAGADVCFEETGYILGLQFKHPLGNSPLSYYLRAGGLYNHIEIENSDGKIIMDSGHGLGWQLAGGLEFNLGRNWSLTPGVKFNALNRDVENEGVNVPLELNYVQVRFGILKKF</sequence>
<dbReference type="InterPro" id="IPR027385">
    <property type="entry name" value="Beta-barrel_OMP"/>
</dbReference>